<dbReference type="Pfam" id="PF00591">
    <property type="entry name" value="Glycos_transf_3"/>
    <property type="match status" value="1"/>
</dbReference>
<keyword evidence="3" id="KW-0822">Tryptophan biosynthesis</keyword>
<dbReference type="InterPro" id="IPR036320">
    <property type="entry name" value="Glycosyl_Trfase_fam3_N_dom_sf"/>
</dbReference>
<dbReference type="EMBL" id="BCNV01000005">
    <property type="protein sequence ID" value="GAS84286.1"/>
    <property type="molecule type" value="Genomic_DNA"/>
</dbReference>
<organism evidence="7 8">
    <name type="scientific">Paenibacillus amylolyticus</name>
    <dbReference type="NCBI Taxonomy" id="1451"/>
    <lineage>
        <taxon>Bacteria</taxon>
        <taxon>Bacillati</taxon>
        <taxon>Bacillota</taxon>
        <taxon>Bacilli</taxon>
        <taxon>Bacillales</taxon>
        <taxon>Paenibacillaceae</taxon>
        <taxon>Paenibacillus</taxon>
    </lineage>
</organism>
<gene>
    <name evidence="7" type="ORF">PAHA3_4389</name>
</gene>
<dbReference type="RefSeq" id="WP_062836712.1">
    <property type="nucleotide sequence ID" value="NZ_BCNV01000005.1"/>
</dbReference>
<dbReference type="GO" id="GO:0005829">
    <property type="term" value="C:cytosol"/>
    <property type="evidence" value="ECO:0007669"/>
    <property type="project" value="TreeGrafter"/>
</dbReference>
<keyword evidence="3" id="KW-0028">Amino-acid biosynthesis</keyword>
<dbReference type="PANTHER" id="PTHR43285:SF2">
    <property type="entry name" value="ANTHRANILATE PHOSPHORIBOSYLTRANSFERASE"/>
    <property type="match status" value="1"/>
</dbReference>
<evidence type="ECO:0000259" key="5">
    <source>
        <dbReference type="Pfam" id="PF00591"/>
    </source>
</evidence>
<name>A0A100VQN2_PAEAM</name>
<dbReference type="InterPro" id="IPR000312">
    <property type="entry name" value="Glycosyl_Trfase_fam3"/>
</dbReference>
<reference evidence="8" key="2">
    <citation type="submission" date="2016-01" db="EMBL/GenBank/DDBJ databases">
        <title>Draft Genome Sequence of Paenibacillus amylolyticus Heshi-A3 that Was Isolated from Fermented Rice Bran with Aging Salted Mackerel, Which Was Named Heshiko as Traditional Fermented Seafood in Japan.</title>
        <authorList>
            <person name="Akuzawa S."/>
            <person name="Nakagawa J."/>
            <person name="Kanekatsu T."/>
            <person name="Kubota E."/>
            <person name="Ohtake R."/>
            <person name="Suzuki T."/>
            <person name="Kanesaki Y."/>
        </authorList>
    </citation>
    <scope>NUCLEOTIDE SEQUENCE [LARGE SCALE GENOMIC DNA]</scope>
    <source>
        <strain evidence="8">Heshi-A3</strain>
    </source>
</reference>
<dbReference type="GO" id="GO:0000162">
    <property type="term" value="P:L-tryptophan biosynthetic process"/>
    <property type="evidence" value="ECO:0007669"/>
    <property type="project" value="UniProtKB-KW"/>
</dbReference>
<dbReference type="Gene3D" id="1.20.970.10">
    <property type="entry name" value="Transferase, Pyrimidine Nucleoside Phosphorylase, Chain C"/>
    <property type="match status" value="1"/>
</dbReference>
<dbReference type="InterPro" id="IPR017459">
    <property type="entry name" value="Glycosyl_Trfase_fam3_N_dom"/>
</dbReference>
<dbReference type="Gene3D" id="3.40.1030.10">
    <property type="entry name" value="Nucleoside phosphorylase/phosphoribosyltransferase catalytic domain"/>
    <property type="match status" value="1"/>
</dbReference>
<feature type="domain" description="Glycosyl transferase family 3" evidence="5">
    <location>
        <begin position="96"/>
        <end position="330"/>
    </location>
</feature>
<sequence length="358" mass="40011">MDMSQILREVGRGKRGSRDLNYTEALTVAEKILKQEVSPAQTAAFLMAERMKMENVEELEAFVHACRNSAERFSVFQNGLDCAGPYDGRTKSFMATFPVAFVLAAAGLPVTLHGSDPLPPKWGVTLSVLLKEAGIDTRKMDREDARGAALRSGVMYVSSEEWCEPLRKLRPLREELGFRTVFNTAEKLIDYNHSPYLVFGVFHNTFLDRIAKLLTRFNYRRAYVVQGMEGSEDLYIDRPTRVYAVEDGDMKLELVDPAAYELDMPVPELVWTASKQLEVAESVLSGDGHIAFVNQVLLNGGFRLYAAGRVNSIEEGIYTCQGLLESGSAYRIYQQWCVSMGGELPDSRAVSIYPASSR</sequence>
<evidence type="ECO:0000256" key="4">
    <source>
        <dbReference type="ARBA" id="ARBA00023141"/>
    </source>
</evidence>
<evidence type="ECO:0000256" key="3">
    <source>
        <dbReference type="ARBA" id="ARBA00022822"/>
    </source>
</evidence>
<keyword evidence="4" id="KW-0057">Aromatic amino acid biosynthesis</keyword>
<evidence type="ECO:0000313" key="7">
    <source>
        <dbReference type="EMBL" id="GAS84286.1"/>
    </source>
</evidence>
<comment type="caution">
    <text evidence="7">The sequence shown here is derived from an EMBL/GenBank/DDBJ whole genome shotgun (WGS) entry which is preliminary data.</text>
</comment>
<evidence type="ECO:0000256" key="1">
    <source>
        <dbReference type="ARBA" id="ARBA00022676"/>
    </source>
</evidence>
<feature type="domain" description="Glycosyl transferase family 3 N-terminal" evidence="6">
    <location>
        <begin position="5"/>
        <end position="70"/>
    </location>
</feature>
<proteinExistence type="predicted"/>
<dbReference type="Pfam" id="PF02885">
    <property type="entry name" value="Glycos_trans_3N"/>
    <property type="match status" value="1"/>
</dbReference>
<dbReference type="AlphaFoldDB" id="A0A100VQN2"/>
<evidence type="ECO:0000256" key="2">
    <source>
        <dbReference type="ARBA" id="ARBA00022679"/>
    </source>
</evidence>
<dbReference type="SUPFAM" id="SSF52418">
    <property type="entry name" value="Nucleoside phosphorylase/phosphoribosyltransferase catalytic domain"/>
    <property type="match status" value="1"/>
</dbReference>
<dbReference type="GO" id="GO:0004048">
    <property type="term" value="F:anthranilate phosphoribosyltransferase activity"/>
    <property type="evidence" value="ECO:0007669"/>
    <property type="project" value="InterPro"/>
</dbReference>
<protein>
    <submittedName>
        <fullName evidence="7">Anthranilate phosphoribosyltransferase</fullName>
    </submittedName>
</protein>
<evidence type="ECO:0000259" key="6">
    <source>
        <dbReference type="Pfam" id="PF02885"/>
    </source>
</evidence>
<keyword evidence="2 7" id="KW-0808">Transferase</keyword>
<dbReference type="PANTHER" id="PTHR43285">
    <property type="entry name" value="ANTHRANILATE PHOSPHORIBOSYLTRANSFERASE"/>
    <property type="match status" value="1"/>
</dbReference>
<evidence type="ECO:0000313" key="8">
    <source>
        <dbReference type="Proteomes" id="UP000069697"/>
    </source>
</evidence>
<reference evidence="7 8" key="1">
    <citation type="journal article" date="2016" name="Genome Announc.">
        <title>Draft Genome Sequence of Paenibacillus amylolyticus Heshi-A3, Isolated from Fermented Rice Bran in a Japanese Fermented Seafood Dish.</title>
        <authorList>
            <person name="Akuzawa S."/>
            <person name="Nagaoka J."/>
            <person name="Kanekatsu M."/>
            <person name="Kubota E."/>
            <person name="Ohtake R."/>
            <person name="Suzuki T."/>
            <person name="Kanesaki Y."/>
        </authorList>
    </citation>
    <scope>NUCLEOTIDE SEQUENCE [LARGE SCALE GENOMIC DNA]</scope>
    <source>
        <strain evidence="7 8">Heshi-A3</strain>
    </source>
</reference>
<dbReference type="InterPro" id="IPR005940">
    <property type="entry name" value="Anthranilate_Pribosyl_Tfrase"/>
</dbReference>
<keyword evidence="1 7" id="KW-0328">Glycosyltransferase</keyword>
<dbReference type="InterPro" id="IPR035902">
    <property type="entry name" value="Nuc_phospho_transferase"/>
</dbReference>
<dbReference type="Proteomes" id="UP000069697">
    <property type="component" value="Unassembled WGS sequence"/>
</dbReference>
<accession>A0A100VQN2</accession>
<dbReference type="SUPFAM" id="SSF47648">
    <property type="entry name" value="Nucleoside phosphorylase/phosphoribosyltransferase N-terminal domain"/>
    <property type="match status" value="1"/>
</dbReference>